<keyword evidence="6" id="KW-0378">Hydrolase</keyword>
<dbReference type="PANTHER" id="PTHR10359:SF19">
    <property type="entry name" value="DNA REPAIR GLYCOSYLASE MJ1434-RELATED"/>
    <property type="match status" value="1"/>
</dbReference>
<evidence type="ECO:0000256" key="3">
    <source>
        <dbReference type="ARBA" id="ARBA00023004"/>
    </source>
</evidence>
<dbReference type="Pfam" id="PF00730">
    <property type="entry name" value="HhH-GPD"/>
    <property type="match status" value="1"/>
</dbReference>
<sequence>MPQRRLISVFDRLLQQHGPQHWWPGETPFEVMIGAILTQNTAWTNVERAIANLKQAGCLEPQCLLDTPFEQVADWLRPSGYFNIKTRRVRDYCAWYLEQGGYPRLRRRRTHTLRQALLAVHGIGPETADDILLYAFNRPVFVIDAYTRRLFARLGLIAGDEPYDTLRLAVEASLPTDVQLYNEYHALIVNHAKDHCKPKPRCDNCRLRRGCGGVGE</sequence>
<dbReference type="SMART" id="SM00478">
    <property type="entry name" value="ENDO3c"/>
    <property type="match status" value="1"/>
</dbReference>
<dbReference type="OrthoDB" id="9802365at2"/>
<dbReference type="InterPro" id="IPR023170">
    <property type="entry name" value="HhH_base_excis_C"/>
</dbReference>
<keyword evidence="4" id="KW-0411">Iron-sulfur</keyword>
<reference evidence="6 7" key="1">
    <citation type="journal article" date="2010" name="Int. J. Syst. Evol. Microbiol.">
        <title>Thiohalobacter thiocyanaticus gen. nov., sp. nov., a moderately halophilic, sulfur-oxidizing gammaproteobacterium from hypersaline lakes, that utilizes thiocyanate.</title>
        <authorList>
            <person name="Sorokin D.Y."/>
            <person name="Kovaleva O.L."/>
            <person name="Tourova T.P."/>
            <person name="Muyzer G."/>
        </authorList>
    </citation>
    <scope>NUCLEOTIDE SEQUENCE [LARGE SCALE GENOMIC DNA]</scope>
    <source>
        <strain evidence="6 7">Hrh1</strain>
    </source>
</reference>
<accession>A0A426QN05</accession>
<keyword evidence="2" id="KW-0479">Metal-binding</keyword>
<dbReference type="EMBL" id="QZMU01000001">
    <property type="protein sequence ID" value="RRQ23151.1"/>
    <property type="molecule type" value="Genomic_DNA"/>
</dbReference>
<keyword evidence="6" id="KW-0540">Nuclease</keyword>
<dbReference type="InterPro" id="IPR003265">
    <property type="entry name" value="HhH-GPD_domain"/>
</dbReference>
<dbReference type="Proteomes" id="UP000287798">
    <property type="component" value="Unassembled WGS sequence"/>
</dbReference>
<protein>
    <submittedName>
        <fullName evidence="6">Endonuclease III domain-containing protein</fullName>
    </submittedName>
</protein>
<dbReference type="GO" id="GO:0051539">
    <property type="term" value="F:4 iron, 4 sulfur cluster binding"/>
    <property type="evidence" value="ECO:0007669"/>
    <property type="project" value="UniProtKB-KW"/>
</dbReference>
<organism evidence="6 7">
    <name type="scientific">Thiohalobacter thiocyanaticus</name>
    <dbReference type="NCBI Taxonomy" id="585455"/>
    <lineage>
        <taxon>Bacteria</taxon>
        <taxon>Pseudomonadati</taxon>
        <taxon>Pseudomonadota</taxon>
        <taxon>Gammaproteobacteria</taxon>
        <taxon>Thiohalobacterales</taxon>
        <taxon>Thiohalobacteraceae</taxon>
        <taxon>Thiohalobacter</taxon>
    </lineage>
</organism>
<keyword evidence="6" id="KW-0255">Endonuclease</keyword>
<dbReference type="PIRSF" id="PIRSF001435">
    <property type="entry name" value="Nth"/>
    <property type="match status" value="1"/>
</dbReference>
<keyword evidence="3" id="KW-0408">Iron</keyword>
<evidence type="ECO:0000259" key="5">
    <source>
        <dbReference type="SMART" id="SM00478"/>
    </source>
</evidence>
<dbReference type="Gene3D" id="1.10.1670.10">
    <property type="entry name" value="Helix-hairpin-Helix base-excision DNA repair enzymes (C-terminal)"/>
    <property type="match status" value="1"/>
</dbReference>
<evidence type="ECO:0000256" key="1">
    <source>
        <dbReference type="ARBA" id="ARBA00022485"/>
    </source>
</evidence>
<dbReference type="GO" id="GO:0046872">
    <property type="term" value="F:metal ion binding"/>
    <property type="evidence" value="ECO:0007669"/>
    <property type="project" value="UniProtKB-KW"/>
</dbReference>
<evidence type="ECO:0000313" key="6">
    <source>
        <dbReference type="EMBL" id="RRQ23151.1"/>
    </source>
</evidence>
<proteinExistence type="predicted"/>
<gene>
    <name evidence="6" type="ORF">D6C00_14030</name>
</gene>
<comment type="caution">
    <text evidence="6">The sequence shown here is derived from an EMBL/GenBank/DDBJ whole genome shotgun (WGS) entry which is preliminary data.</text>
</comment>
<keyword evidence="7" id="KW-1185">Reference proteome</keyword>
<dbReference type="AlphaFoldDB" id="A0A426QN05"/>
<keyword evidence="1" id="KW-0004">4Fe-4S</keyword>
<dbReference type="PANTHER" id="PTHR10359">
    <property type="entry name" value="A/G-SPECIFIC ADENINE GLYCOSYLASE/ENDONUCLEASE III"/>
    <property type="match status" value="1"/>
</dbReference>
<dbReference type="GO" id="GO:0006284">
    <property type="term" value="P:base-excision repair"/>
    <property type="evidence" value="ECO:0007669"/>
    <property type="project" value="InterPro"/>
</dbReference>
<name>A0A426QN05_9GAMM</name>
<evidence type="ECO:0000256" key="4">
    <source>
        <dbReference type="ARBA" id="ARBA00023014"/>
    </source>
</evidence>
<dbReference type="CDD" id="cd00056">
    <property type="entry name" value="ENDO3c"/>
    <property type="match status" value="1"/>
</dbReference>
<evidence type="ECO:0000313" key="7">
    <source>
        <dbReference type="Proteomes" id="UP000287798"/>
    </source>
</evidence>
<evidence type="ECO:0000256" key="2">
    <source>
        <dbReference type="ARBA" id="ARBA00022723"/>
    </source>
</evidence>
<dbReference type="GO" id="GO:0004519">
    <property type="term" value="F:endonuclease activity"/>
    <property type="evidence" value="ECO:0007669"/>
    <property type="project" value="UniProtKB-KW"/>
</dbReference>
<dbReference type="SUPFAM" id="SSF48150">
    <property type="entry name" value="DNA-glycosylase"/>
    <property type="match status" value="1"/>
</dbReference>
<feature type="domain" description="HhH-GPD" evidence="5">
    <location>
        <begin position="37"/>
        <end position="194"/>
    </location>
</feature>
<dbReference type="InterPro" id="IPR011257">
    <property type="entry name" value="DNA_glycosylase"/>
</dbReference>
<dbReference type="Gene3D" id="1.10.340.30">
    <property type="entry name" value="Hypothetical protein, domain 2"/>
    <property type="match status" value="1"/>
</dbReference>